<organism evidence="2 3">
    <name type="scientific">Actinorhabdospora filicis</name>
    <dbReference type="NCBI Taxonomy" id="1785913"/>
    <lineage>
        <taxon>Bacteria</taxon>
        <taxon>Bacillati</taxon>
        <taxon>Actinomycetota</taxon>
        <taxon>Actinomycetes</taxon>
        <taxon>Micromonosporales</taxon>
        <taxon>Micromonosporaceae</taxon>
        <taxon>Actinorhabdospora</taxon>
    </lineage>
</organism>
<proteinExistence type="predicted"/>
<keyword evidence="3" id="KW-1185">Reference proteome</keyword>
<evidence type="ECO:0000259" key="1">
    <source>
        <dbReference type="Pfam" id="PF17940"/>
    </source>
</evidence>
<dbReference type="RefSeq" id="WP_285665922.1">
    <property type="nucleotide sequence ID" value="NZ_BSTX01000004.1"/>
</dbReference>
<gene>
    <name evidence="2" type="ORF">Afil01_54850</name>
</gene>
<reference evidence="2" key="1">
    <citation type="submission" date="2023-03" db="EMBL/GenBank/DDBJ databases">
        <title>Actinorhabdospora filicis NBRC 111898.</title>
        <authorList>
            <person name="Ichikawa N."/>
            <person name="Sato H."/>
            <person name="Tonouchi N."/>
        </authorList>
    </citation>
    <scope>NUCLEOTIDE SEQUENCE</scope>
    <source>
        <strain evidence="2">NBRC 111898</strain>
    </source>
</reference>
<protein>
    <recommendedName>
        <fullName evidence="1">Tetracyclin repressor-like C-terminal group 31 domain-containing protein</fullName>
    </recommendedName>
</protein>
<accession>A0A9W6WC35</accession>
<dbReference type="AlphaFoldDB" id="A0A9W6WC35"/>
<dbReference type="InterPro" id="IPR041583">
    <property type="entry name" value="TetR_C_31"/>
</dbReference>
<feature type="domain" description="Tetracyclin repressor-like C-terminal group 31" evidence="1">
    <location>
        <begin position="43"/>
        <end position="105"/>
    </location>
</feature>
<dbReference type="Proteomes" id="UP001165079">
    <property type="component" value="Unassembled WGS sequence"/>
</dbReference>
<dbReference type="EMBL" id="BSTX01000004">
    <property type="protein sequence ID" value="GLZ80678.1"/>
    <property type="molecule type" value="Genomic_DNA"/>
</dbReference>
<evidence type="ECO:0000313" key="3">
    <source>
        <dbReference type="Proteomes" id="UP001165079"/>
    </source>
</evidence>
<dbReference type="Gene3D" id="1.10.357.10">
    <property type="entry name" value="Tetracycline Repressor, domain 2"/>
    <property type="match status" value="1"/>
</dbReference>
<evidence type="ECO:0000313" key="2">
    <source>
        <dbReference type="EMBL" id="GLZ80678.1"/>
    </source>
</evidence>
<sequence length="107" mass="11936">MDAQAGLPQGSASNVFRTRDALVEGVLDRLLELETRTWRERKIAATREELETWALPWVSALGSARPREDLWTLLAVLDGLMTNRMAAPEGFFAPEEAIATVLRGMRP</sequence>
<comment type="caution">
    <text evidence="2">The sequence shown here is derived from an EMBL/GenBank/DDBJ whole genome shotgun (WGS) entry which is preliminary data.</text>
</comment>
<dbReference type="Pfam" id="PF17940">
    <property type="entry name" value="TetR_C_31"/>
    <property type="match status" value="1"/>
</dbReference>
<name>A0A9W6WC35_9ACTN</name>